<comment type="caution">
    <text evidence="2">The sequence shown here is derived from an EMBL/GenBank/DDBJ whole genome shotgun (WGS) entry which is preliminary data.</text>
</comment>
<reference evidence="2 4" key="2">
    <citation type="submission" date="2017-10" db="EMBL/GenBank/DDBJ databases">
        <title>Extensive intraspecific genome diversity in a model arbuscular mycorrhizal fungus.</title>
        <authorList>
            <person name="Chen E.C.H."/>
            <person name="Morin E."/>
            <person name="Baudet D."/>
            <person name="Noel J."/>
            <person name="Ndikumana S."/>
            <person name="Charron P."/>
            <person name="St-Onge C."/>
            <person name="Giorgi J."/>
            <person name="Grigoriev I.V."/>
            <person name="Roux C."/>
            <person name="Martin F.M."/>
            <person name="Corradi N."/>
        </authorList>
    </citation>
    <scope>NUCLEOTIDE SEQUENCE [LARGE SCALE GENOMIC DNA]</scope>
    <source>
        <strain evidence="2 4">C2</strain>
    </source>
</reference>
<sequence>MAISDKVENVTAKGVILTDLLIKEKAKIFAQAFNIQENEVFFIKCHQVKHFQPNQFQVLCEMDNYFRAKNKKILLLVDNASSHFNLNCSSAEQDEQDEQDEDDNTNDEEIETTASRGHGGGSRGGTRGRDKSKSRSSRSKGRGGGSKGRSSKSSDESNRYQPLTHIEVAFLPPNTTSHLQLFDARIIANDPAAALLADELYDFFHDLEEIPTEEILSDDNIIRLIQNQENENDENDSDSEEEQILVPSNDALKSLQTWITFFKQQKIDEFSIKDMKIFEKYFKIVKQLEHQFQKQVSITDFF</sequence>
<dbReference type="EMBL" id="LLXL01001914">
    <property type="protein sequence ID" value="PKK62458.1"/>
    <property type="molecule type" value="Genomic_DNA"/>
</dbReference>
<feature type="compositionally biased region" description="Acidic residues" evidence="1">
    <location>
        <begin position="92"/>
        <end position="111"/>
    </location>
</feature>
<name>A0A2N1MLF6_9GLOM</name>
<evidence type="ECO:0008006" key="5">
    <source>
        <dbReference type="Google" id="ProtNLM"/>
    </source>
</evidence>
<accession>A0A2N1MLF6</accession>
<dbReference type="EMBL" id="LLXL01001894">
    <property type="protein sequence ID" value="PKK62523.1"/>
    <property type="molecule type" value="Genomic_DNA"/>
</dbReference>
<reference evidence="2 4" key="1">
    <citation type="submission" date="2016-04" db="EMBL/GenBank/DDBJ databases">
        <title>Genome analyses suggest a sexual origin of heterokaryosis in a supposedly ancient asexual fungus.</title>
        <authorList>
            <person name="Ropars J."/>
            <person name="Sedzielewska K."/>
            <person name="Noel J."/>
            <person name="Charron P."/>
            <person name="Farinelli L."/>
            <person name="Marton T."/>
            <person name="Kruger M."/>
            <person name="Pelin A."/>
            <person name="Brachmann A."/>
            <person name="Corradi N."/>
        </authorList>
    </citation>
    <scope>NUCLEOTIDE SEQUENCE [LARGE SCALE GENOMIC DNA]</scope>
    <source>
        <strain evidence="2 4">C2</strain>
    </source>
</reference>
<organism evidence="2 4">
    <name type="scientific">Rhizophagus irregularis</name>
    <dbReference type="NCBI Taxonomy" id="588596"/>
    <lineage>
        <taxon>Eukaryota</taxon>
        <taxon>Fungi</taxon>
        <taxon>Fungi incertae sedis</taxon>
        <taxon>Mucoromycota</taxon>
        <taxon>Glomeromycotina</taxon>
        <taxon>Glomeromycetes</taxon>
        <taxon>Glomerales</taxon>
        <taxon>Glomeraceae</taxon>
        <taxon>Rhizophagus</taxon>
    </lineage>
</organism>
<dbReference type="VEuPathDB" id="FungiDB:RhiirFUN_020133"/>
<dbReference type="VEuPathDB" id="FungiDB:FUN_005796"/>
<evidence type="ECO:0000313" key="3">
    <source>
        <dbReference type="EMBL" id="PKK62523.1"/>
    </source>
</evidence>
<evidence type="ECO:0000313" key="4">
    <source>
        <dbReference type="Proteomes" id="UP000233469"/>
    </source>
</evidence>
<feature type="region of interest" description="Disordered" evidence="1">
    <location>
        <begin position="90"/>
        <end position="159"/>
    </location>
</feature>
<protein>
    <recommendedName>
        <fullName evidence="5">DDE-1 domain-containing protein</fullName>
    </recommendedName>
</protein>
<evidence type="ECO:0000313" key="2">
    <source>
        <dbReference type="EMBL" id="PKK62458.1"/>
    </source>
</evidence>
<dbReference type="AlphaFoldDB" id="A0A2N1MLF6"/>
<gene>
    <name evidence="3" type="ORF">RhiirC2_717633</name>
    <name evidence="2" type="ORF">RhiirC2_717683</name>
</gene>
<evidence type="ECO:0000256" key="1">
    <source>
        <dbReference type="SAM" id="MobiDB-lite"/>
    </source>
</evidence>
<dbReference type="Proteomes" id="UP000233469">
    <property type="component" value="Unassembled WGS sequence"/>
</dbReference>
<proteinExistence type="predicted"/>
<dbReference type="VEuPathDB" id="FungiDB:RhiirA1_456306"/>